<gene>
    <name evidence="1" type="ORF">IHE45_18G061300</name>
</gene>
<evidence type="ECO:0000313" key="2">
    <source>
        <dbReference type="Proteomes" id="UP000827976"/>
    </source>
</evidence>
<keyword evidence="1" id="KW-0418">Kinase</keyword>
<protein>
    <submittedName>
        <fullName evidence="1">Non-specific serine/threonine protein kinase protein</fullName>
        <ecNumber evidence="1">2.7.11.1</ecNumber>
    </submittedName>
</protein>
<keyword evidence="1" id="KW-0723">Serine/threonine-protein kinase</keyword>
<keyword evidence="1" id="KW-0808">Transferase</keyword>
<sequence>MDRCDRPPPHRNRDNPSFSSSLLDAIYRSIDEPEGATSSRNHTRSAPDRLSIPTTAPSRKPGSGDRITGPVTDLPLPHRTYDHRHRHRPTFLSTSSSSDGSSYGGFSSSDAESAAHSVRPIRVPSRSDPPPPAQEKKKPGSIRSRFRDLRKSRAPASPGARLANFLNSLFTAAATHKKPKHRAPAPVPEETTPCSSASSYTRSCLSKTPSTASRRAPRSVRFCPVGVVVGEDCRPVGEKWIYPAARAFREEMEEDDDVASDASSDLFELENLTAIGSGYHDELPVYETTNLGTNRAIAHGFL</sequence>
<name>A0ACB7U7E6_DIOAL</name>
<organism evidence="1 2">
    <name type="scientific">Dioscorea alata</name>
    <name type="common">Purple yam</name>
    <dbReference type="NCBI Taxonomy" id="55571"/>
    <lineage>
        <taxon>Eukaryota</taxon>
        <taxon>Viridiplantae</taxon>
        <taxon>Streptophyta</taxon>
        <taxon>Embryophyta</taxon>
        <taxon>Tracheophyta</taxon>
        <taxon>Spermatophyta</taxon>
        <taxon>Magnoliopsida</taxon>
        <taxon>Liliopsida</taxon>
        <taxon>Dioscoreales</taxon>
        <taxon>Dioscoreaceae</taxon>
        <taxon>Dioscorea</taxon>
    </lineage>
</organism>
<keyword evidence="2" id="KW-1185">Reference proteome</keyword>
<dbReference type="EC" id="2.7.11.1" evidence="1"/>
<dbReference type="Proteomes" id="UP000827976">
    <property type="component" value="Chromosome 18"/>
</dbReference>
<reference evidence="2" key="1">
    <citation type="journal article" date="2022" name="Nat. Commun.">
        <title>Chromosome evolution and the genetic basis of agronomically important traits in greater yam.</title>
        <authorList>
            <person name="Bredeson J.V."/>
            <person name="Lyons J.B."/>
            <person name="Oniyinde I.O."/>
            <person name="Okereke N.R."/>
            <person name="Kolade O."/>
            <person name="Nnabue I."/>
            <person name="Nwadili C.O."/>
            <person name="Hribova E."/>
            <person name="Parker M."/>
            <person name="Nwogha J."/>
            <person name="Shu S."/>
            <person name="Carlson J."/>
            <person name="Kariba R."/>
            <person name="Muthemba S."/>
            <person name="Knop K."/>
            <person name="Barton G.J."/>
            <person name="Sherwood A.V."/>
            <person name="Lopez-Montes A."/>
            <person name="Asiedu R."/>
            <person name="Jamnadass R."/>
            <person name="Muchugi A."/>
            <person name="Goodstein D."/>
            <person name="Egesi C.N."/>
            <person name="Featherston J."/>
            <person name="Asfaw A."/>
            <person name="Simpson G.G."/>
            <person name="Dolezel J."/>
            <person name="Hendre P.S."/>
            <person name="Van Deynze A."/>
            <person name="Kumar P.L."/>
            <person name="Obidiegwu J.E."/>
            <person name="Bhattacharjee R."/>
            <person name="Rokhsar D.S."/>
        </authorList>
    </citation>
    <scope>NUCLEOTIDE SEQUENCE [LARGE SCALE GENOMIC DNA]</scope>
    <source>
        <strain evidence="2">cv. TDa95/00328</strain>
    </source>
</reference>
<evidence type="ECO:0000313" key="1">
    <source>
        <dbReference type="EMBL" id="KAH7656182.1"/>
    </source>
</evidence>
<comment type="caution">
    <text evidence="1">The sequence shown here is derived from an EMBL/GenBank/DDBJ whole genome shotgun (WGS) entry which is preliminary data.</text>
</comment>
<dbReference type="EMBL" id="CM037028">
    <property type="protein sequence ID" value="KAH7656182.1"/>
    <property type="molecule type" value="Genomic_DNA"/>
</dbReference>
<accession>A0ACB7U7E6</accession>
<proteinExistence type="predicted"/>